<protein>
    <recommendedName>
        <fullName evidence="4">DUF3054 domain-containing protein</fullName>
    </recommendedName>
</protein>
<feature type="transmembrane region" description="Helical" evidence="1">
    <location>
        <begin position="92"/>
        <end position="114"/>
    </location>
</feature>
<dbReference type="KEGG" id="chm:B842_11995"/>
<dbReference type="Proteomes" id="UP000031524">
    <property type="component" value="Chromosome"/>
</dbReference>
<proteinExistence type="predicted"/>
<keyword evidence="1" id="KW-0812">Transmembrane</keyword>
<name>A0A0B5DEQ0_9CORY</name>
<feature type="transmembrane region" description="Helical" evidence="1">
    <location>
        <begin position="37"/>
        <end position="58"/>
    </location>
</feature>
<gene>
    <name evidence="2" type="ORF">B842_11995</name>
</gene>
<sequence length="124" mass="13716">MKRSTALIVDVIAIAVFALLARIAHQTDAMPLNFAGWLSTWWPFLLGVFLSWGLIVAFRLDGHRVFPAGLLAWVVTAAVGLGIWSFRNGAIPHWSFVIVATVMSGLLLLGWRAVARVTLRRRHA</sequence>
<dbReference type="EMBL" id="CP005286">
    <property type="protein sequence ID" value="AJE34244.1"/>
    <property type="molecule type" value="Genomic_DNA"/>
</dbReference>
<evidence type="ECO:0000313" key="2">
    <source>
        <dbReference type="EMBL" id="AJE34244.1"/>
    </source>
</evidence>
<feature type="transmembrane region" description="Helical" evidence="1">
    <location>
        <begin position="65"/>
        <end position="86"/>
    </location>
</feature>
<dbReference type="HOGENOM" id="CLU_089113_2_0_11"/>
<keyword evidence="1" id="KW-1133">Transmembrane helix</keyword>
<organism evidence="2 3">
    <name type="scientific">Corynebacterium humireducens NBRC 106098 = DSM 45392</name>
    <dbReference type="NCBI Taxonomy" id="1223515"/>
    <lineage>
        <taxon>Bacteria</taxon>
        <taxon>Bacillati</taxon>
        <taxon>Actinomycetota</taxon>
        <taxon>Actinomycetes</taxon>
        <taxon>Mycobacteriales</taxon>
        <taxon>Corynebacteriaceae</taxon>
        <taxon>Corynebacterium</taxon>
    </lineage>
</organism>
<dbReference type="AlphaFoldDB" id="A0A0B5DEQ0"/>
<evidence type="ECO:0008006" key="4">
    <source>
        <dbReference type="Google" id="ProtNLM"/>
    </source>
</evidence>
<dbReference type="InterPro" id="IPR021414">
    <property type="entry name" value="DUF3054"/>
</dbReference>
<accession>A0A0B5DEQ0</accession>
<dbReference type="STRING" id="1223515.B842_11995"/>
<dbReference type="Pfam" id="PF11255">
    <property type="entry name" value="DUF3054"/>
    <property type="match status" value="1"/>
</dbReference>
<reference evidence="2 3" key="1">
    <citation type="submission" date="2013-04" db="EMBL/GenBank/DDBJ databases">
        <title>Complete genome sequence of Corynebacterium humireducens DSM 45392(T), isolated from a wastewater-fed microbial fuel cell.</title>
        <authorList>
            <person name="Ruckert C."/>
            <person name="Albersmeier A."/>
            <person name="Kalinowski J."/>
        </authorList>
    </citation>
    <scope>NUCLEOTIDE SEQUENCE [LARGE SCALE GENOMIC DNA]</scope>
    <source>
        <strain evidence="3">MFC-5</strain>
    </source>
</reference>
<keyword evidence="3" id="KW-1185">Reference proteome</keyword>
<feature type="transmembrane region" description="Helical" evidence="1">
    <location>
        <begin position="7"/>
        <end position="25"/>
    </location>
</feature>
<evidence type="ECO:0000256" key="1">
    <source>
        <dbReference type="SAM" id="Phobius"/>
    </source>
</evidence>
<dbReference type="RefSeq" id="WP_040086936.1">
    <property type="nucleotide sequence ID" value="NZ_BCSU01000014.1"/>
</dbReference>
<dbReference type="OrthoDB" id="3698172at2"/>
<evidence type="ECO:0000313" key="3">
    <source>
        <dbReference type="Proteomes" id="UP000031524"/>
    </source>
</evidence>
<keyword evidence="1" id="KW-0472">Membrane</keyword>